<protein>
    <recommendedName>
        <fullName evidence="3">ASCH domain-containing protein</fullName>
    </recommendedName>
</protein>
<comment type="caution">
    <text evidence="1">The sequence shown here is derived from an EMBL/GenBank/DDBJ whole genome shotgun (WGS) entry which is preliminary data.</text>
</comment>
<sequence length="197" mass="22771">MITTEISAFPDTLRAISIAGPFAYEIAIGEKRSECRTWPTKFRGLVLLHVSQSKEYGDPQSPDMVSAIIGAAELYNCTPDPFRPGYFDHHMRYPILFEEYIRNVSGNRNYWHPKTSDHELAFSRAWAQIPKSEFCIERQGNIIRIASQKTDQTFDVLAQGIWEEFAPRIQDSKILLTKAEFARLYHQRQDSQPNRTD</sequence>
<evidence type="ECO:0000313" key="2">
    <source>
        <dbReference type="Proteomes" id="UP001482513"/>
    </source>
</evidence>
<dbReference type="RefSeq" id="WP_190699413.1">
    <property type="nucleotide sequence ID" value="NZ_JAMPKX010000001.1"/>
</dbReference>
<evidence type="ECO:0008006" key="3">
    <source>
        <dbReference type="Google" id="ProtNLM"/>
    </source>
</evidence>
<keyword evidence="2" id="KW-1185">Reference proteome</keyword>
<dbReference type="Proteomes" id="UP001482513">
    <property type="component" value="Unassembled WGS sequence"/>
</dbReference>
<dbReference type="EMBL" id="JAMPKX010000001">
    <property type="protein sequence ID" value="MEP0945915.1"/>
    <property type="molecule type" value="Genomic_DNA"/>
</dbReference>
<accession>A0ABV0JZG3</accession>
<organism evidence="1 2">
    <name type="scientific">Leptolyngbya subtilissima DQ-A4</name>
    <dbReference type="NCBI Taxonomy" id="2933933"/>
    <lineage>
        <taxon>Bacteria</taxon>
        <taxon>Bacillati</taxon>
        <taxon>Cyanobacteriota</taxon>
        <taxon>Cyanophyceae</taxon>
        <taxon>Leptolyngbyales</taxon>
        <taxon>Leptolyngbyaceae</taxon>
        <taxon>Leptolyngbya group</taxon>
        <taxon>Leptolyngbya</taxon>
    </lineage>
</organism>
<reference evidence="1 2" key="1">
    <citation type="submission" date="2022-04" db="EMBL/GenBank/DDBJ databases">
        <title>Positive selection, recombination, and allopatry shape intraspecific diversity of widespread and dominant cyanobacteria.</title>
        <authorList>
            <person name="Wei J."/>
            <person name="Shu W."/>
            <person name="Hu C."/>
        </authorList>
    </citation>
    <scope>NUCLEOTIDE SEQUENCE [LARGE SCALE GENOMIC DNA]</scope>
    <source>
        <strain evidence="1 2">DQ-A4</strain>
    </source>
</reference>
<gene>
    <name evidence="1" type="ORF">NC992_03425</name>
</gene>
<dbReference type="Gene3D" id="2.30.130.30">
    <property type="entry name" value="Hypothetical protein"/>
    <property type="match status" value="1"/>
</dbReference>
<proteinExistence type="predicted"/>
<dbReference type="InterPro" id="IPR015947">
    <property type="entry name" value="PUA-like_sf"/>
</dbReference>
<dbReference type="SUPFAM" id="SSF88697">
    <property type="entry name" value="PUA domain-like"/>
    <property type="match status" value="1"/>
</dbReference>
<evidence type="ECO:0000313" key="1">
    <source>
        <dbReference type="EMBL" id="MEP0945915.1"/>
    </source>
</evidence>
<name>A0ABV0JZG3_9CYAN</name>